<evidence type="ECO:0000259" key="8">
    <source>
        <dbReference type="Pfam" id="PF00298"/>
    </source>
</evidence>
<dbReference type="AlphaFoldDB" id="A0A650CH35"/>
<evidence type="ECO:0000256" key="4">
    <source>
        <dbReference type="ARBA" id="ARBA00022980"/>
    </source>
</evidence>
<organism evidence="11 12">
    <name type="scientific">Sulfurisphaera ohwakuensis</name>
    <dbReference type="NCBI Taxonomy" id="69656"/>
    <lineage>
        <taxon>Archaea</taxon>
        <taxon>Thermoproteota</taxon>
        <taxon>Thermoprotei</taxon>
        <taxon>Sulfolobales</taxon>
        <taxon>Sulfolobaceae</taxon>
        <taxon>Sulfurisphaera</taxon>
    </lineage>
</organism>
<protein>
    <recommendedName>
        <fullName evidence="6">Large ribosomal subunit protein uL11</fullName>
    </recommendedName>
</protein>
<feature type="domain" description="Large ribosomal subunit protein uL11 C-terminal" evidence="8">
    <location>
        <begin position="70"/>
        <end position="137"/>
    </location>
</feature>
<dbReference type="Pfam" id="PF03946">
    <property type="entry name" value="Ribosomal_L11_N"/>
    <property type="match status" value="1"/>
</dbReference>
<sequence length="170" mass="18290">MPTKSIKIVVEGGNVKPGPPLAPTLSQLGLNVGEVVKKINDATSQFKGMSVPVTLEVDTDTKKYEIKVGIPTTTSLLLKFANANEPSGDPAHKKVGDIKFEDIIQVAIMKKPQITAKTLKAAVKSILGTAYSIGLTVDKKSPKELVKAVDEGKYDDLLAKYEQKWNEAEG</sequence>
<keyword evidence="12" id="KW-1185">Reference proteome</keyword>
<proteinExistence type="inferred from homology"/>
<evidence type="ECO:0000313" key="10">
    <source>
        <dbReference type="EMBL" id="MBB5252473.1"/>
    </source>
</evidence>
<reference evidence="10 13" key="2">
    <citation type="submission" date="2020-08" db="EMBL/GenBank/DDBJ databases">
        <title>Genomic Encyclopedia of Type Strains, Phase IV (KMG-IV): sequencing the most valuable type-strain genomes for metagenomic binning, comparative biology and taxonomic classification.</title>
        <authorList>
            <person name="Goeker M."/>
        </authorList>
    </citation>
    <scope>NUCLEOTIDE SEQUENCE [LARGE SCALE GENOMIC DNA]</scope>
    <source>
        <strain evidence="10 13">DSM 12421</strain>
    </source>
</reference>
<dbReference type="EMBL" id="JACHFY010000001">
    <property type="protein sequence ID" value="MBB5252473.1"/>
    <property type="molecule type" value="Genomic_DNA"/>
</dbReference>
<dbReference type="KEGG" id="soh:D1869_07700"/>
<accession>A0A650CH35</accession>
<dbReference type="Gene3D" id="1.10.10.250">
    <property type="entry name" value="Ribosomal protein L11, C-terminal domain"/>
    <property type="match status" value="1"/>
</dbReference>
<dbReference type="InterPro" id="IPR020784">
    <property type="entry name" value="Ribosomal_uL11_N"/>
</dbReference>
<dbReference type="PROSITE" id="PS00359">
    <property type="entry name" value="RIBOSOMAL_L11"/>
    <property type="match status" value="1"/>
</dbReference>
<dbReference type="OrthoDB" id="8842at2157"/>
<evidence type="ECO:0000259" key="9">
    <source>
        <dbReference type="Pfam" id="PF03946"/>
    </source>
</evidence>
<dbReference type="InterPro" id="IPR020783">
    <property type="entry name" value="Ribosomal_uL11_C"/>
</dbReference>
<dbReference type="GO" id="GO:0070180">
    <property type="term" value="F:large ribosomal subunit rRNA binding"/>
    <property type="evidence" value="ECO:0007669"/>
    <property type="project" value="UniProtKB-UniRule"/>
</dbReference>
<gene>
    <name evidence="6" type="primary">rpl11</name>
    <name evidence="11" type="ORF">D1869_07700</name>
    <name evidence="10" type="ORF">HNQ62_000191</name>
</gene>
<dbReference type="Gene3D" id="3.30.1550.10">
    <property type="entry name" value="Ribosomal protein L11/L12, N-terminal domain"/>
    <property type="match status" value="1"/>
</dbReference>
<dbReference type="InterPro" id="IPR000911">
    <property type="entry name" value="Ribosomal_uL11"/>
</dbReference>
<comment type="function">
    <text evidence="6">Forms part of the ribosomal stalk which helps the ribosome interact with GTP-bound translation factors.</text>
</comment>
<dbReference type="FunFam" id="3.30.1550.10:FF:000007">
    <property type="entry name" value="50S ribosomal protein L11"/>
    <property type="match status" value="1"/>
</dbReference>
<evidence type="ECO:0000256" key="2">
    <source>
        <dbReference type="ARBA" id="ARBA00022730"/>
    </source>
</evidence>
<evidence type="ECO:0000313" key="13">
    <source>
        <dbReference type="Proteomes" id="UP000582213"/>
    </source>
</evidence>
<evidence type="ECO:0000256" key="3">
    <source>
        <dbReference type="ARBA" id="ARBA00022884"/>
    </source>
</evidence>
<name>A0A650CH35_SULOH</name>
<keyword evidence="5 6" id="KW-0687">Ribonucleoprotein</keyword>
<dbReference type="GO" id="GO:0006412">
    <property type="term" value="P:translation"/>
    <property type="evidence" value="ECO:0007669"/>
    <property type="project" value="UniProtKB-UniRule"/>
</dbReference>
<evidence type="ECO:0000256" key="7">
    <source>
        <dbReference type="RuleBase" id="RU003978"/>
    </source>
</evidence>
<keyword evidence="4 6" id="KW-0689">Ribosomal protein</keyword>
<comment type="subunit">
    <text evidence="6">Part of the ribosomal stalk of the 50S ribosomal subunit. Interacts with L10 and the large rRNA to form the base of the stalk. L10 forms an elongated spine to which L12 dimers bind in a sequential fashion forming a multimeric L10(L12)X complex.</text>
</comment>
<dbReference type="SMART" id="SM00649">
    <property type="entry name" value="RL11"/>
    <property type="match status" value="1"/>
</dbReference>
<dbReference type="InterPro" id="IPR020785">
    <property type="entry name" value="Ribosomal_uL11_CS"/>
</dbReference>
<reference evidence="11 12" key="1">
    <citation type="submission" date="2019-10" db="EMBL/GenBank/DDBJ databases">
        <title>Genome Sequences from Six Type Strain Members of the Archaeal Family Sulfolobaceae: Acidianus ambivalens, Acidianus infernus, Metallosphaera prunae, Stygiolobus azoricus, Sulfolobus metallicus, and Sulfurisphaera ohwakuensis.</title>
        <authorList>
            <person name="Counts J.A."/>
            <person name="Kelly R.M."/>
        </authorList>
    </citation>
    <scope>NUCLEOTIDE SEQUENCE [LARGE SCALE GENOMIC DNA]</scope>
    <source>
        <strain evidence="11 12">TA-1</strain>
    </source>
</reference>
<dbReference type="NCBIfam" id="NF002232">
    <property type="entry name" value="PRK01143.1"/>
    <property type="match status" value="1"/>
</dbReference>
<dbReference type="HAMAP" id="MF_00736">
    <property type="entry name" value="Ribosomal_uL11"/>
    <property type="match status" value="1"/>
</dbReference>
<dbReference type="GO" id="GO:0003735">
    <property type="term" value="F:structural constituent of ribosome"/>
    <property type="evidence" value="ECO:0007669"/>
    <property type="project" value="InterPro"/>
</dbReference>
<evidence type="ECO:0000313" key="11">
    <source>
        <dbReference type="EMBL" id="QGR17076.1"/>
    </source>
</evidence>
<dbReference type="CDD" id="cd00349">
    <property type="entry name" value="Ribosomal_L11"/>
    <property type="match status" value="1"/>
</dbReference>
<dbReference type="PANTHER" id="PTHR11661">
    <property type="entry name" value="60S RIBOSOMAL PROTEIN L12"/>
    <property type="match status" value="1"/>
</dbReference>
<dbReference type="SUPFAM" id="SSF46906">
    <property type="entry name" value="Ribosomal protein L11, C-terminal domain"/>
    <property type="match status" value="1"/>
</dbReference>
<evidence type="ECO:0000256" key="6">
    <source>
        <dbReference type="HAMAP-Rule" id="MF_00736"/>
    </source>
</evidence>
<dbReference type="SUPFAM" id="SSF54747">
    <property type="entry name" value="Ribosomal L11/L12e N-terminal domain"/>
    <property type="match status" value="1"/>
</dbReference>
<comment type="similarity">
    <text evidence="1 6 7">Belongs to the universal ribosomal protein uL11 family.</text>
</comment>
<evidence type="ECO:0000256" key="1">
    <source>
        <dbReference type="ARBA" id="ARBA00010537"/>
    </source>
</evidence>
<dbReference type="InterPro" id="IPR036769">
    <property type="entry name" value="Ribosomal_uL11_C_sf"/>
</dbReference>
<dbReference type="RefSeq" id="WP_156014592.1">
    <property type="nucleotide sequence ID" value="NZ_AP031374.1"/>
</dbReference>
<evidence type="ECO:0000256" key="5">
    <source>
        <dbReference type="ARBA" id="ARBA00023274"/>
    </source>
</evidence>
<dbReference type="Pfam" id="PF00298">
    <property type="entry name" value="Ribosomal_L11"/>
    <property type="match status" value="1"/>
</dbReference>
<dbReference type="GeneID" id="95642417"/>
<keyword evidence="2 6" id="KW-0699">rRNA-binding</keyword>
<dbReference type="Proteomes" id="UP000427373">
    <property type="component" value="Chromosome"/>
</dbReference>
<evidence type="ECO:0000313" key="12">
    <source>
        <dbReference type="Proteomes" id="UP000427373"/>
    </source>
</evidence>
<dbReference type="PANTHER" id="PTHR11661:SF1">
    <property type="entry name" value="LARGE RIBOSOMAL SUBUNIT PROTEIN UL11M"/>
    <property type="match status" value="1"/>
</dbReference>
<dbReference type="EMBL" id="CP045484">
    <property type="protein sequence ID" value="QGR17076.1"/>
    <property type="molecule type" value="Genomic_DNA"/>
</dbReference>
<keyword evidence="3 6" id="KW-0694">RNA-binding</keyword>
<feature type="domain" description="Large ribosomal subunit protein uL11 N-terminal" evidence="9">
    <location>
        <begin position="6"/>
        <end position="62"/>
    </location>
</feature>
<dbReference type="InterPro" id="IPR036796">
    <property type="entry name" value="Ribosomal_uL11_N_sf"/>
</dbReference>
<dbReference type="Proteomes" id="UP000582213">
    <property type="component" value="Unassembled WGS sequence"/>
</dbReference>
<dbReference type="GO" id="GO:0015934">
    <property type="term" value="C:large ribosomal subunit"/>
    <property type="evidence" value="ECO:0007669"/>
    <property type="project" value="TreeGrafter"/>
</dbReference>